<organism evidence="1 2">
    <name type="scientific">Angustibacter luteus</name>
    <dbReference type="NCBI Taxonomy" id="658456"/>
    <lineage>
        <taxon>Bacteria</taxon>
        <taxon>Bacillati</taxon>
        <taxon>Actinomycetota</taxon>
        <taxon>Actinomycetes</taxon>
        <taxon>Kineosporiales</taxon>
        <taxon>Kineosporiaceae</taxon>
    </lineage>
</organism>
<dbReference type="Gene3D" id="3.30.1240.10">
    <property type="match status" value="1"/>
</dbReference>
<dbReference type="InterPro" id="IPR023214">
    <property type="entry name" value="HAD_sf"/>
</dbReference>
<comment type="caution">
    <text evidence="1">The sequence shown here is derived from an EMBL/GenBank/DDBJ whole genome shotgun (WGS) entry which is preliminary data.</text>
</comment>
<proteinExistence type="predicted"/>
<dbReference type="PANTHER" id="PTHR10000:SF8">
    <property type="entry name" value="HAD SUPERFAMILY HYDROLASE-LIKE, TYPE 3"/>
    <property type="match status" value="1"/>
</dbReference>
<dbReference type="InterPro" id="IPR036412">
    <property type="entry name" value="HAD-like_sf"/>
</dbReference>
<accession>A0ABW1JDC7</accession>
<dbReference type="Gene3D" id="3.40.50.1000">
    <property type="entry name" value="HAD superfamily/HAD-like"/>
    <property type="match status" value="1"/>
</dbReference>
<sequence>MSAPTRPRWPVVALDVDGTILDHDGGLTDRVRSAVQAVADSGREVVLSTGRSLIATTPVLDRLSLTHGYAVTSNGAVTLRLDPSLDDGYELADVVTFDPRDALTLLREHLPQAVYAVEDLGTGFRLTAPFPDGELIGTMSIVPFEDLFERPATRVVVRSPEHTPEDFLELVERLGLHGGSYTVGWTAWLDIAPEGVSKAHGLAFAAQSLGVAAVDVLAVGDGRNDLEMFAWAGRSVAMGQAPAEVQDAADEVCADVYADGLADVLERLVAEGN</sequence>
<evidence type="ECO:0000313" key="2">
    <source>
        <dbReference type="Proteomes" id="UP001596189"/>
    </source>
</evidence>
<dbReference type="SUPFAM" id="SSF56784">
    <property type="entry name" value="HAD-like"/>
    <property type="match status" value="1"/>
</dbReference>
<dbReference type="EMBL" id="JBHSRD010000003">
    <property type="protein sequence ID" value="MFC6007331.1"/>
    <property type="molecule type" value="Genomic_DNA"/>
</dbReference>
<dbReference type="Proteomes" id="UP001596189">
    <property type="component" value="Unassembled WGS sequence"/>
</dbReference>
<dbReference type="PANTHER" id="PTHR10000">
    <property type="entry name" value="PHOSPHOSERINE PHOSPHATASE"/>
    <property type="match status" value="1"/>
</dbReference>
<reference evidence="2" key="1">
    <citation type="journal article" date="2019" name="Int. J. Syst. Evol. Microbiol.">
        <title>The Global Catalogue of Microorganisms (GCM) 10K type strain sequencing project: providing services to taxonomists for standard genome sequencing and annotation.</title>
        <authorList>
            <consortium name="The Broad Institute Genomics Platform"/>
            <consortium name="The Broad Institute Genome Sequencing Center for Infectious Disease"/>
            <person name="Wu L."/>
            <person name="Ma J."/>
        </authorList>
    </citation>
    <scope>NUCLEOTIDE SEQUENCE [LARGE SCALE GENOMIC DNA]</scope>
    <source>
        <strain evidence="2">KACC 14249</strain>
    </source>
</reference>
<protein>
    <submittedName>
        <fullName evidence="1">HAD family hydrolase</fullName>
        <ecNumber evidence="1">3.1.3.-</ecNumber>
    </submittedName>
</protein>
<evidence type="ECO:0000313" key="1">
    <source>
        <dbReference type="EMBL" id="MFC6007331.1"/>
    </source>
</evidence>
<keyword evidence="1" id="KW-0378">Hydrolase</keyword>
<dbReference type="GO" id="GO:0016787">
    <property type="term" value="F:hydrolase activity"/>
    <property type="evidence" value="ECO:0007669"/>
    <property type="project" value="UniProtKB-KW"/>
</dbReference>
<gene>
    <name evidence="1" type="ORF">ACFQDO_09340</name>
</gene>
<dbReference type="EC" id="3.1.3.-" evidence="1"/>
<dbReference type="Pfam" id="PF08282">
    <property type="entry name" value="Hydrolase_3"/>
    <property type="match status" value="2"/>
</dbReference>
<dbReference type="RefSeq" id="WP_345716134.1">
    <property type="nucleotide sequence ID" value="NZ_BAABFP010000004.1"/>
</dbReference>
<dbReference type="PROSITE" id="PS01229">
    <property type="entry name" value="COF_2"/>
    <property type="match status" value="1"/>
</dbReference>
<name>A0ABW1JDC7_9ACTN</name>
<keyword evidence="2" id="KW-1185">Reference proteome</keyword>